<proteinExistence type="predicted"/>
<organism evidence="3 4">
    <name type="scientific">Penicillium cf. griseofulvum</name>
    <dbReference type="NCBI Taxonomy" id="2972120"/>
    <lineage>
        <taxon>Eukaryota</taxon>
        <taxon>Fungi</taxon>
        <taxon>Dikarya</taxon>
        <taxon>Ascomycota</taxon>
        <taxon>Pezizomycotina</taxon>
        <taxon>Eurotiomycetes</taxon>
        <taxon>Eurotiomycetidae</taxon>
        <taxon>Eurotiales</taxon>
        <taxon>Aspergillaceae</taxon>
        <taxon>Penicillium</taxon>
    </lineage>
</organism>
<dbReference type="Proteomes" id="UP001150879">
    <property type="component" value="Unassembled WGS sequence"/>
</dbReference>
<evidence type="ECO:0000313" key="4">
    <source>
        <dbReference type="Proteomes" id="UP001150879"/>
    </source>
</evidence>
<gene>
    <name evidence="3" type="ORF">N7472_004642</name>
</gene>
<feature type="coiled-coil region" evidence="1">
    <location>
        <begin position="121"/>
        <end position="148"/>
    </location>
</feature>
<name>A0A9W9JM04_9EURO</name>
<accession>A0A9W9JM04</accession>
<keyword evidence="4" id="KW-1185">Reference proteome</keyword>
<dbReference type="EMBL" id="JAPQKP010000003">
    <property type="protein sequence ID" value="KAJ5199438.1"/>
    <property type="molecule type" value="Genomic_DNA"/>
</dbReference>
<dbReference type="AlphaFoldDB" id="A0A9W9JM04"/>
<feature type="region of interest" description="Disordered" evidence="2">
    <location>
        <begin position="72"/>
        <end position="109"/>
    </location>
</feature>
<comment type="caution">
    <text evidence="3">The sequence shown here is derived from an EMBL/GenBank/DDBJ whole genome shotgun (WGS) entry which is preliminary data.</text>
</comment>
<reference evidence="3" key="2">
    <citation type="journal article" date="2023" name="IMA Fungus">
        <title>Comparative genomic study of the Penicillium genus elucidates a diverse pangenome and 15 lateral gene transfer events.</title>
        <authorList>
            <person name="Petersen C."/>
            <person name="Sorensen T."/>
            <person name="Nielsen M.R."/>
            <person name="Sondergaard T.E."/>
            <person name="Sorensen J.L."/>
            <person name="Fitzpatrick D.A."/>
            <person name="Frisvad J.C."/>
            <person name="Nielsen K.L."/>
        </authorList>
    </citation>
    <scope>NUCLEOTIDE SEQUENCE</scope>
    <source>
        <strain evidence="3">IBT 16849</strain>
    </source>
</reference>
<feature type="non-terminal residue" evidence="3">
    <location>
        <position position="1"/>
    </location>
</feature>
<keyword evidence="1" id="KW-0175">Coiled coil</keyword>
<protein>
    <submittedName>
        <fullName evidence="3">Uncharacterized protein</fullName>
    </submittedName>
</protein>
<feature type="compositionally biased region" description="Polar residues" evidence="2">
    <location>
        <begin position="72"/>
        <end position="93"/>
    </location>
</feature>
<evidence type="ECO:0000313" key="3">
    <source>
        <dbReference type="EMBL" id="KAJ5199438.1"/>
    </source>
</evidence>
<sequence length="149" mass="17862">PIYSKPFRTAREYLKTTKRPEVYLQYFASKGLLDKIFHDPGYITRHFDTIYLKEEPLKCNWYKRLGNSQAQRTSLHTSLKTPIEPNDTTSGSIELSRKRKRAKRKQPNTLDTYFKRLHKTFDERDQEVKKLDQEVKNLEQEVKKQQKQV</sequence>
<evidence type="ECO:0000256" key="1">
    <source>
        <dbReference type="SAM" id="Coils"/>
    </source>
</evidence>
<feature type="compositionally biased region" description="Basic residues" evidence="2">
    <location>
        <begin position="97"/>
        <end position="106"/>
    </location>
</feature>
<evidence type="ECO:0000256" key="2">
    <source>
        <dbReference type="SAM" id="MobiDB-lite"/>
    </source>
</evidence>
<reference evidence="3" key="1">
    <citation type="submission" date="2022-11" db="EMBL/GenBank/DDBJ databases">
        <authorList>
            <person name="Petersen C."/>
        </authorList>
    </citation>
    <scope>NUCLEOTIDE SEQUENCE</scope>
    <source>
        <strain evidence="3">IBT 16849</strain>
    </source>
</reference>